<protein>
    <submittedName>
        <fullName evidence="1">Uncharacterized protein</fullName>
    </submittedName>
</protein>
<gene>
    <name evidence="1" type="ORF">M979_4323</name>
</gene>
<dbReference type="RefSeq" id="WP_157093287.1">
    <property type="nucleotide sequence ID" value="NZ_LXEO01000069.1"/>
</dbReference>
<name>A0A1B7HGI0_9ENTR</name>
<dbReference type="AlphaFoldDB" id="A0A1B7HGI0"/>
<organism evidence="1 2">
    <name type="scientific">Buttiauxella noackiae ATCC 51607</name>
    <dbReference type="NCBI Taxonomy" id="1354255"/>
    <lineage>
        <taxon>Bacteria</taxon>
        <taxon>Pseudomonadati</taxon>
        <taxon>Pseudomonadota</taxon>
        <taxon>Gammaproteobacteria</taxon>
        <taxon>Enterobacterales</taxon>
        <taxon>Enterobacteriaceae</taxon>
        <taxon>Buttiauxella</taxon>
    </lineage>
</organism>
<accession>A0A1B7HGI0</accession>
<sequence length="52" mass="5999">MRKEGEKQQLVALAEVGMLDVDAFAHEYQRRPASVVTYMVRLGLLDKDHVQR</sequence>
<comment type="caution">
    <text evidence="1">The sequence shown here is derived from an EMBL/GenBank/DDBJ whole genome shotgun (WGS) entry which is preliminary data.</text>
</comment>
<dbReference type="Proteomes" id="UP000078286">
    <property type="component" value="Unassembled WGS sequence"/>
</dbReference>
<evidence type="ECO:0000313" key="2">
    <source>
        <dbReference type="Proteomes" id="UP000078286"/>
    </source>
</evidence>
<keyword evidence="2" id="KW-1185">Reference proteome</keyword>
<reference evidence="1 2" key="1">
    <citation type="submission" date="2016-04" db="EMBL/GenBank/DDBJ databases">
        <title>ATOL: Assembling a taxonomically balanced genome-scale reconstruction of the evolutionary history of the Enterobacteriaceae.</title>
        <authorList>
            <person name="Plunkett G.III."/>
            <person name="Neeno-Eckwall E.C."/>
            <person name="Glasner J.D."/>
            <person name="Perna N.T."/>
        </authorList>
    </citation>
    <scope>NUCLEOTIDE SEQUENCE [LARGE SCALE GENOMIC DNA]</scope>
    <source>
        <strain evidence="1 2">ATCC 51607</strain>
    </source>
</reference>
<dbReference type="PATRIC" id="fig|1354255.3.peg.4449"/>
<dbReference type="EMBL" id="LXEO01000069">
    <property type="protein sequence ID" value="OAT14720.1"/>
    <property type="molecule type" value="Genomic_DNA"/>
</dbReference>
<proteinExistence type="predicted"/>
<evidence type="ECO:0000313" key="1">
    <source>
        <dbReference type="EMBL" id="OAT14720.1"/>
    </source>
</evidence>